<gene>
    <name evidence="1" type="ORF">EX30DRAFT_130698</name>
</gene>
<accession>A0A4S2MSE7</accession>
<keyword evidence="2" id="KW-1185">Reference proteome</keyword>
<name>A0A4S2MSE7_9PEZI</name>
<evidence type="ECO:0000313" key="1">
    <source>
        <dbReference type="EMBL" id="TGZ78758.1"/>
    </source>
</evidence>
<proteinExistence type="predicted"/>
<reference evidence="1 2" key="1">
    <citation type="submission" date="2019-04" db="EMBL/GenBank/DDBJ databases">
        <title>Comparative genomics and transcriptomics to analyze fruiting body development in filamentous ascomycetes.</title>
        <authorList>
            <consortium name="DOE Joint Genome Institute"/>
            <person name="Lutkenhaus R."/>
            <person name="Traeger S."/>
            <person name="Breuer J."/>
            <person name="Kuo A."/>
            <person name="Lipzen A."/>
            <person name="Pangilinan J."/>
            <person name="Dilworth D."/>
            <person name="Sandor L."/>
            <person name="Poggeler S."/>
            <person name="Barry K."/>
            <person name="Grigoriev I.V."/>
            <person name="Nowrousian M."/>
        </authorList>
    </citation>
    <scope>NUCLEOTIDE SEQUENCE [LARGE SCALE GENOMIC DNA]</scope>
    <source>
        <strain evidence="1 2">CBS 389.68</strain>
    </source>
</reference>
<dbReference type="AlphaFoldDB" id="A0A4S2MSE7"/>
<dbReference type="EMBL" id="ML220138">
    <property type="protein sequence ID" value="TGZ78758.1"/>
    <property type="molecule type" value="Genomic_DNA"/>
</dbReference>
<organism evidence="1 2">
    <name type="scientific">Ascodesmis nigricans</name>
    <dbReference type="NCBI Taxonomy" id="341454"/>
    <lineage>
        <taxon>Eukaryota</taxon>
        <taxon>Fungi</taxon>
        <taxon>Dikarya</taxon>
        <taxon>Ascomycota</taxon>
        <taxon>Pezizomycotina</taxon>
        <taxon>Pezizomycetes</taxon>
        <taxon>Pezizales</taxon>
        <taxon>Ascodesmidaceae</taxon>
        <taxon>Ascodesmis</taxon>
    </lineage>
</organism>
<sequence>MVIICLDNGYSRWEPEDDTDGWLMNYPSARPRPADAISEPIFTAKELRRFQTELRVVGKRQRQKSWLHVSRDRLKYPISCAWLFPRKRLLVNCLCLNSSLVGACRSSGSGLVRYNSNRRRGSSRSHPPHLVHEAHEAFKSNIQYTIRLSSVVS</sequence>
<evidence type="ECO:0000313" key="2">
    <source>
        <dbReference type="Proteomes" id="UP000298138"/>
    </source>
</evidence>
<dbReference type="InParanoid" id="A0A4S2MSE7"/>
<protein>
    <submittedName>
        <fullName evidence="1">Uncharacterized protein</fullName>
    </submittedName>
</protein>
<dbReference type="Proteomes" id="UP000298138">
    <property type="component" value="Unassembled WGS sequence"/>
</dbReference>